<gene>
    <name evidence="7" type="ORF">B8W66_03675</name>
</gene>
<evidence type="ECO:0000256" key="3">
    <source>
        <dbReference type="ARBA" id="ARBA00022475"/>
    </source>
</evidence>
<dbReference type="AlphaFoldDB" id="A0A1X2LZV8"/>
<keyword evidence="4" id="KW-0812">Transmembrane</keyword>
<evidence type="ECO:0000313" key="8">
    <source>
        <dbReference type="Proteomes" id="UP000193247"/>
    </source>
</evidence>
<dbReference type="Pfam" id="PF05423">
    <property type="entry name" value="Mycobact_memb"/>
    <property type="match status" value="1"/>
</dbReference>
<keyword evidence="8" id="KW-1185">Reference proteome</keyword>
<reference evidence="7 8" key="1">
    <citation type="submission" date="2017-04" db="EMBL/GenBank/DDBJ databases">
        <title>The new phylogeny of genus Mycobacterium.</title>
        <authorList>
            <person name="Tortoli E."/>
            <person name="Trovato A."/>
            <person name="Cirillo D.M."/>
        </authorList>
    </citation>
    <scope>NUCLEOTIDE SEQUENCE [LARGE SCALE GENOMIC DNA]</scope>
    <source>
        <strain evidence="7 8">TBL 1200985</strain>
    </source>
</reference>
<keyword evidence="5" id="KW-1133">Transmembrane helix</keyword>
<proteinExistence type="inferred from homology"/>
<evidence type="ECO:0000256" key="6">
    <source>
        <dbReference type="ARBA" id="ARBA00023136"/>
    </source>
</evidence>
<evidence type="ECO:0000256" key="2">
    <source>
        <dbReference type="ARBA" id="ARBA00007531"/>
    </source>
</evidence>
<name>A0A1X2LZV8_9MYCO</name>
<keyword evidence="3" id="KW-1003">Cell membrane</keyword>
<sequence>MKRAWILLVIAIVVAVAGFAVHRIRGFFGVHETGSMTSGISDDIKPFNPKQVTYEVFGPAGTVANINYLDINAQPRRVDNAPLPWSLAVTTTLPSVSVNVVAQGDSDMIGCRIIVNGVVKDERSVNGVNAQTFCVVKSA</sequence>
<dbReference type="InterPro" id="IPR038468">
    <property type="entry name" value="MmpS_C"/>
</dbReference>
<dbReference type="Gene3D" id="2.60.40.2880">
    <property type="entry name" value="MmpS1-5, C-terminal soluble domain"/>
    <property type="match status" value="1"/>
</dbReference>
<dbReference type="EMBL" id="NCXP01000002">
    <property type="protein sequence ID" value="OSC42764.1"/>
    <property type="molecule type" value="Genomic_DNA"/>
</dbReference>
<comment type="caution">
    <text evidence="7">The sequence shown here is derived from an EMBL/GenBank/DDBJ whole genome shotgun (WGS) entry which is preliminary data.</text>
</comment>
<dbReference type="STRING" id="1430326.B8W66_03675"/>
<evidence type="ECO:0008006" key="9">
    <source>
        <dbReference type="Google" id="ProtNLM"/>
    </source>
</evidence>
<dbReference type="Proteomes" id="UP000193247">
    <property type="component" value="Unassembled WGS sequence"/>
</dbReference>
<evidence type="ECO:0000256" key="4">
    <source>
        <dbReference type="ARBA" id="ARBA00022692"/>
    </source>
</evidence>
<organism evidence="7 8">
    <name type="scientific">Mycobacterium decipiens</name>
    <dbReference type="NCBI Taxonomy" id="1430326"/>
    <lineage>
        <taxon>Bacteria</taxon>
        <taxon>Bacillati</taxon>
        <taxon>Actinomycetota</taxon>
        <taxon>Actinomycetes</taxon>
        <taxon>Mycobacteriales</taxon>
        <taxon>Mycobacteriaceae</taxon>
        <taxon>Mycobacterium</taxon>
    </lineage>
</organism>
<accession>A0A1X2LZV8</accession>
<evidence type="ECO:0000256" key="1">
    <source>
        <dbReference type="ARBA" id="ARBA00004236"/>
    </source>
</evidence>
<evidence type="ECO:0000313" key="7">
    <source>
        <dbReference type="EMBL" id="OSC42764.1"/>
    </source>
</evidence>
<comment type="subcellular location">
    <subcellularLocation>
        <location evidence="1">Cell membrane</location>
    </subcellularLocation>
</comment>
<evidence type="ECO:0000256" key="5">
    <source>
        <dbReference type="ARBA" id="ARBA00022989"/>
    </source>
</evidence>
<comment type="similarity">
    <text evidence="2">Belongs to the MmpS family.</text>
</comment>
<keyword evidence="6" id="KW-0472">Membrane</keyword>
<protein>
    <recommendedName>
        <fullName evidence="9">Transport acessory protein MmpS</fullName>
    </recommendedName>
</protein>
<dbReference type="GO" id="GO:0005886">
    <property type="term" value="C:plasma membrane"/>
    <property type="evidence" value="ECO:0007669"/>
    <property type="project" value="UniProtKB-SubCell"/>
</dbReference>
<dbReference type="InterPro" id="IPR008693">
    <property type="entry name" value="MmpS"/>
</dbReference>